<feature type="compositionally biased region" description="Basic residues" evidence="1">
    <location>
        <begin position="68"/>
        <end position="80"/>
    </location>
</feature>
<gene>
    <name evidence="2" type="ORF">EJD97_010638</name>
</gene>
<proteinExistence type="predicted"/>
<protein>
    <submittedName>
        <fullName evidence="2">Uncharacterized protein</fullName>
    </submittedName>
</protein>
<organism evidence="2">
    <name type="scientific">Solanum chilense</name>
    <name type="common">Tomato</name>
    <name type="synonym">Lycopersicon chilense</name>
    <dbReference type="NCBI Taxonomy" id="4083"/>
    <lineage>
        <taxon>Eukaryota</taxon>
        <taxon>Viridiplantae</taxon>
        <taxon>Streptophyta</taxon>
        <taxon>Embryophyta</taxon>
        <taxon>Tracheophyta</taxon>
        <taxon>Spermatophyta</taxon>
        <taxon>Magnoliopsida</taxon>
        <taxon>eudicotyledons</taxon>
        <taxon>Gunneridae</taxon>
        <taxon>Pentapetalae</taxon>
        <taxon>asterids</taxon>
        <taxon>lamiids</taxon>
        <taxon>Solanales</taxon>
        <taxon>Solanaceae</taxon>
        <taxon>Solanoideae</taxon>
        <taxon>Solaneae</taxon>
        <taxon>Solanum</taxon>
        <taxon>Solanum subgen. Lycopersicon</taxon>
    </lineage>
</organism>
<dbReference type="EMBL" id="RXGB01002709">
    <property type="protein sequence ID" value="TMW94186.1"/>
    <property type="molecule type" value="Genomic_DNA"/>
</dbReference>
<feature type="region of interest" description="Disordered" evidence="1">
    <location>
        <begin position="1"/>
        <end position="80"/>
    </location>
</feature>
<name>A0A6N2BGY4_SOLCI</name>
<evidence type="ECO:0000313" key="2">
    <source>
        <dbReference type="EMBL" id="TMW94186.1"/>
    </source>
</evidence>
<feature type="compositionally biased region" description="Basic and acidic residues" evidence="1">
    <location>
        <begin position="119"/>
        <end position="135"/>
    </location>
</feature>
<evidence type="ECO:0000256" key="1">
    <source>
        <dbReference type="SAM" id="MobiDB-lite"/>
    </source>
</evidence>
<accession>A0A6N2BGY4</accession>
<reference evidence="2" key="1">
    <citation type="submission" date="2019-05" db="EMBL/GenBank/DDBJ databases">
        <title>The de novo reference genome and transcriptome assemblies of the wild tomato species Solanum chilense.</title>
        <authorList>
            <person name="Stam R."/>
            <person name="Nosenko T."/>
            <person name="Hoerger A.C."/>
            <person name="Stephan W."/>
            <person name="Seidel M.A."/>
            <person name="Kuhn J.M.M."/>
            <person name="Haberer G."/>
            <person name="Tellier A."/>
        </authorList>
    </citation>
    <scope>NUCLEOTIDE SEQUENCE</scope>
    <source>
        <tissue evidence="2">Mature leaves</tissue>
    </source>
</reference>
<sequence length="160" mass="18405">MEEGLRRSPRLVRDIDTSNPKVYRRSRKKLQVSSSTSMDEVPSFSLGISQISGEKNNEEKNNEEQNKKQKKGKKRVKEVKTMKKSKKICVTLASTSKKLVDSDDDFEDLPPQFQSKSLKNKDGLEKKKPVNDGKTRNRLPKSVILPESRYPLLVFFRCSM</sequence>
<feature type="compositionally biased region" description="Basic and acidic residues" evidence="1">
    <location>
        <begin position="1"/>
        <end position="16"/>
    </location>
</feature>
<comment type="caution">
    <text evidence="2">The sequence shown here is derived from an EMBL/GenBank/DDBJ whole genome shotgun (WGS) entry which is preliminary data.</text>
</comment>
<feature type="compositionally biased region" description="Basic and acidic residues" evidence="1">
    <location>
        <begin position="55"/>
        <end position="67"/>
    </location>
</feature>
<dbReference type="AlphaFoldDB" id="A0A6N2BGY4"/>
<feature type="region of interest" description="Disordered" evidence="1">
    <location>
        <begin position="100"/>
        <end position="140"/>
    </location>
</feature>